<protein>
    <submittedName>
        <fullName evidence="2">Uncharacterized protein</fullName>
    </submittedName>
</protein>
<evidence type="ECO:0000313" key="2">
    <source>
        <dbReference type="EMBL" id="KAJ1372011.1"/>
    </source>
</evidence>
<dbReference type="EMBL" id="JAHQIW010007074">
    <property type="protein sequence ID" value="KAJ1372011.1"/>
    <property type="molecule type" value="Genomic_DNA"/>
</dbReference>
<comment type="caution">
    <text evidence="2">The sequence shown here is derived from an EMBL/GenBank/DDBJ whole genome shotgun (WGS) entry which is preliminary data.</text>
</comment>
<accession>A0AAD5R9T5</accession>
<organism evidence="2 3">
    <name type="scientific">Parelaphostrongylus tenuis</name>
    <name type="common">Meningeal worm</name>
    <dbReference type="NCBI Taxonomy" id="148309"/>
    <lineage>
        <taxon>Eukaryota</taxon>
        <taxon>Metazoa</taxon>
        <taxon>Ecdysozoa</taxon>
        <taxon>Nematoda</taxon>
        <taxon>Chromadorea</taxon>
        <taxon>Rhabditida</taxon>
        <taxon>Rhabditina</taxon>
        <taxon>Rhabditomorpha</taxon>
        <taxon>Strongyloidea</taxon>
        <taxon>Metastrongylidae</taxon>
        <taxon>Parelaphostrongylus</taxon>
    </lineage>
</organism>
<gene>
    <name evidence="2" type="ORF">KIN20_034065</name>
</gene>
<feature type="region of interest" description="Disordered" evidence="1">
    <location>
        <begin position="31"/>
        <end position="62"/>
    </location>
</feature>
<evidence type="ECO:0000313" key="3">
    <source>
        <dbReference type="Proteomes" id="UP001196413"/>
    </source>
</evidence>
<dbReference type="Proteomes" id="UP001196413">
    <property type="component" value="Unassembled WGS sequence"/>
</dbReference>
<reference evidence="2" key="1">
    <citation type="submission" date="2021-06" db="EMBL/GenBank/DDBJ databases">
        <title>Parelaphostrongylus tenuis whole genome reference sequence.</title>
        <authorList>
            <person name="Garwood T.J."/>
            <person name="Larsen P.A."/>
            <person name="Fountain-Jones N.M."/>
            <person name="Garbe J.R."/>
            <person name="Macchietto M.G."/>
            <person name="Kania S.A."/>
            <person name="Gerhold R.W."/>
            <person name="Richards J.E."/>
            <person name="Wolf T.M."/>
        </authorList>
    </citation>
    <scope>NUCLEOTIDE SEQUENCE</scope>
    <source>
        <strain evidence="2">MNPRO001-30</strain>
        <tissue evidence="2">Meninges</tissue>
    </source>
</reference>
<keyword evidence="3" id="KW-1185">Reference proteome</keyword>
<name>A0AAD5R9T5_PARTN</name>
<feature type="compositionally biased region" description="Basic and acidic residues" evidence="1">
    <location>
        <begin position="33"/>
        <end position="48"/>
    </location>
</feature>
<dbReference type="AlphaFoldDB" id="A0AAD5R9T5"/>
<evidence type="ECO:0000256" key="1">
    <source>
        <dbReference type="SAM" id="MobiDB-lite"/>
    </source>
</evidence>
<proteinExistence type="predicted"/>
<sequence length="62" mass="6857">MLEILLPSFGVIEGVAADPRLADFCDVSNYHNHSTERLKPPTKTERGNNKAYESKSQPVGLN</sequence>